<name>A0A1W6MZD0_9HYPH</name>
<dbReference type="Proteomes" id="UP000193978">
    <property type="component" value="Chromosome"/>
</dbReference>
<dbReference type="STRING" id="655015.B1812_19680"/>
<proteinExistence type="predicted"/>
<dbReference type="EMBL" id="CP019948">
    <property type="protein sequence ID" value="ARN82928.1"/>
    <property type="molecule type" value="Genomic_DNA"/>
</dbReference>
<gene>
    <name evidence="2" type="ORF">B1812_19680</name>
</gene>
<evidence type="ECO:0000259" key="1">
    <source>
        <dbReference type="Pfam" id="PF02627"/>
    </source>
</evidence>
<evidence type="ECO:0000313" key="2">
    <source>
        <dbReference type="EMBL" id="ARN82928.1"/>
    </source>
</evidence>
<protein>
    <submittedName>
        <fullName evidence="2">Carboxymuconolactone decarboxylase</fullName>
    </submittedName>
</protein>
<dbReference type="SUPFAM" id="SSF69118">
    <property type="entry name" value="AhpD-like"/>
    <property type="match status" value="1"/>
</dbReference>
<accession>A0A1W6MZD0</accession>
<dbReference type="GO" id="GO:0051920">
    <property type="term" value="F:peroxiredoxin activity"/>
    <property type="evidence" value="ECO:0007669"/>
    <property type="project" value="InterPro"/>
</dbReference>
<sequence length="185" mass="19953">MAQLPFDPTKLSPSELALYERMAERRKAQGAGFGGPYATLMNHPELCERIEELGFYLKFRGHLPRDVYQFVVLSVARSTGAAFEWIDHEAHARAAGVPSSVIDALRQAGAAGGAFPPPYDLVAKALSSTLAWKDVPQSVQDECVAAFGVKGYVEMVVLSGFYQMFAAINEGFAVAPPAGSARPFV</sequence>
<evidence type="ECO:0000313" key="3">
    <source>
        <dbReference type="Proteomes" id="UP000193978"/>
    </source>
</evidence>
<dbReference type="Pfam" id="PF02627">
    <property type="entry name" value="CMD"/>
    <property type="match status" value="1"/>
</dbReference>
<dbReference type="InterPro" id="IPR029032">
    <property type="entry name" value="AhpD-like"/>
</dbReference>
<dbReference type="InterPro" id="IPR003779">
    <property type="entry name" value="CMD-like"/>
</dbReference>
<dbReference type="PANTHER" id="PTHR34846">
    <property type="entry name" value="4-CARBOXYMUCONOLACTONE DECARBOXYLASE FAMILY PROTEIN (AFU_ORTHOLOGUE AFUA_6G11590)"/>
    <property type="match status" value="1"/>
</dbReference>
<dbReference type="AlphaFoldDB" id="A0A1W6MZD0"/>
<dbReference type="RefSeq" id="WP_085773068.1">
    <property type="nucleotide sequence ID" value="NZ_AP027149.1"/>
</dbReference>
<dbReference type="OrthoDB" id="9129225at2"/>
<reference evidence="2 3" key="1">
    <citation type="submission" date="2017-02" db="EMBL/GenBank/DDBJ databases">
        <authorList>
            <person name="Peterson S.W."/>
        </authorList>
    </citation>
    <scope>NUCLEOTIDE SEQUENCE [LARGE SCALE GENOMIC DNA]</scope>
    <source>
        <strain evidence="2 3">S285</strain>
    </source>
</reference>
<dbReference type="PANTHER" id="PTHR34846:SF11">
    <property type="entry name" value="4-CARBOXYMUCONOLACTONE DECARBOXYLASE FAMILY PROTEIN (AFU_ORTHOLOGUE AFUA_6G11590)"/>
    <property type="match status" value="1"/>
</dbReference>
<feature type="domain" description="Carboxymuconolactone decarboxylase-like" evidence="1">
    <location>
        <begin position="44"/>
        <end position="113"/>
    </location>
</feature>
<dbReference type="KEGG" id="mbry:B1812_19680"/>
<dbReference type="Gene3D" id="1.20.1290.10">
    <property type="entry name" value="AhpD-like"/>
    <property type="match status" value="1"/>
</dbReference>
<keyword evidence="3" id="KW-1185">Reference proteome</keyword>
<organism evidence="2 3">
    <name type="scientific">Methylocystis bryophila</name>
    <dbReference type="NCBI Taxonomy" id="655015"/>
    <lineage>
        <taxon>Bacteria</taxon>
        <taxon>Pseudomonadati</taxon>
        <taxon>Pseudomonadota</taxon>
        <taxon>Alphaproteobacteria</taxon>
        <taxon>Hyphomicrobiales</taxon>
        <taxon>Methylocystaceae</taxon>
        <taxon>Methylocystis</taxon>
    </lineage>
</organism>